<name>A0A398CE86_9BURK</name>
<evidence type="ECO:0000313" key="2">
    <source>
        <dbReference type="EMBL" id="RID97956.1"/>
    </source>
</evidence>
<dbReference type="InterPro" id="IPR003779">
    <property type="entry name" value="CMD-like"/>
</dbReference>
<dbReference type="OrthoDB" id="9801997at2"/>
<dbReference type="RefSeq" id="WP_119109661.1">
    <property type="nucleotide sequence ID" value="NZ_QXJC01000004.1"/>
</dbReference>
<feature type="domain" description="Carboxymuconolactone decarboxylase-like" evidence="1">
    <location>
        <begin position="12"/>
        <end position="94"/>
    </location>
</feature>
<dbReference type="InterPro" id="IPR004675">
    <property type="entry name" value="AhpD_core"/>
</dbReference>
<dbReference type="Proteomes" id="UP000266302">
    <property type="component" value="Unassembled WGS sequence"/>
</dbReference>
<sequence>MDTRLNFYTANPEAMRLLGALEQRIAKSGIDKPLAELLRLRVSQINGCAFCLDMHFSDAVKAGEQTRRLASLSAWRETPFFSDRERAALAWTEAVTLVADTHVPDAVWEDIRPHFTPEELVDLMLLITTINTWNRFAIAFRKMPA</sequence>
<evidence type="ECO:0000259" key="1">
    <source>
        <dbReference type="Pfam" id="PF02627"/>
    </source>
</evidence>
<dbReference type="Pfam" id="PF02627">
    <property type="entry name" value="CMD"/>
    <property type="match status" value="1"/>
</dbReference>
<dbReference type="PANTHER" id="PTHR34846">
    <property type="entry name" value="4-CARBOXYMUCONOLACTONE DECARBOXYLASE FAMILY PROTEIN (AFU_ORTHOLOGUE AFUA_6G11590)"/>
    <property type="match status" value="1"/>
</dbReference>
<dbReference type="EMBL" id="QXJC01000004">
    <property type="protein sequence ID" value="RID97956.1"/>
    <property type="molecule type" value="Genomic_DNA"/>
</dbReference>
<dbReference type="Gene3D" id="1.20.1290.10">
    <property type="entry name" value="AhpD-like"/>
    <property type="match status" value="1"/>
</dbReference>
<dbReference type="NCBIfam" id="TIGR00778">
    <property type="entry name" value="ahpD_dom"/>
    <property type="match status" value="1"/>
</dbReference>
<reference evidence="2 3" key="1">
    <citation type="submission" date="2018-09" db="EMBL/GenBank/DDBJ databases">
        <title>Draft genome of Simplicispira sp. NY-02.</title>
        <authorList>
            <person name="Im W.T."/>
        </authorList>
    </citation>
    <scope>NUCLEOTIDE SEQUENCE [LARGE SCALE GENOMIC DNA]</scope>
    <source>
        <strain evidence="2 3">NY-02</strain>
    </source>
</reference>
<dbReference type="PANTHER" id="PTHR34846:SF10">
    <property type="entry name" value="CYTOPLASMIC PROTEIN"/>
    <property type="match status" value="1"/>
</dbReference>
<organism evidence="2 3">
    <name type="scientific">Simplicispira hankyongi</name>
    <dbReference type="NCBI Taxonomy" id="2315688"/>
    <lineage>
        <taxon>Bacteria</taxon>
        <taxon>Pseudomonadati</taxon>
        <taxon>Pseudomonadota</taxon>
        <taxon>Betaproteobacteria</taxon>
        <taxon>Burkholderiales</taxon>
        <taxon>Comamonadaceae</taxon>
        <taxon>Simplicispira</taxon>
    </lineage>
</organism>
<evidence type="ECO:0000313" key="3">
    <source>
        <dbReference type="Proteomes" id="UP000266302"/>
    </source>
</evidence>
<keyword evidence="3" id="KW-1185">Reference proteome</keyword>
<dbReference type="InterPro" id="IPR029032">
    <property type="entry name" value="AhpD-like"/>
</dbReference>
<dbReference type="SUPFAM" id="SSF69118">
    <property type="entry name" value="AhpD-like"/>
    <property type="match status" value="1"/>
</dbReference>
<proteinExistence type="predicted"/>
<accession>A0A398CE86</accession>
<gene>
    <name evidence="2" type="ORF">D3F03_12025</name>
</gene>
<dbReference type="GO" id="GO:0051920">
    <property type="term" value="F:peroxiredoxin activity"/>
    <property type="evidence" value="ECO:0007669"/>
    <property type="project" value="InterPro"/>
</dbReference>
<protein>
    <submittedName>
        <fullName evidence="2">Carboxymuconolactone decarboxylase family protein</fullName>
    </submittedName>
</protein>
<dbReference type="AlphaFoldDB" id="A0A398CE86"/>
<comment type="caution">
    <text evidence="2">The sequence shown here is derived from an EMBL/GenBank/DDBJ whole genome shotgun (WGS) entry which is preliminary data.</text>
</comment>